<feature type="transmembrane region" description="Helical" evidence="1">
    <location>
        <begin position="146"/>
        <end position="164"/>
    </location>
</feature>
<feature type="transmembrane region" description="Helical" evidence="1">
    <location>
        <begin position="63"/>
        <end position="85"/>
    </location>
</feature>
<reference evidence="2 3" key="1">
    <citation type="submission" date="2020-08" db="EMBL/GenBank/DDBJ databases">
        <title>Sequencing the genomes of 1000 actinobacteria strains.</title>
        <authorList>
            <person name="Klenk H.-P."/>
        </authorList>
    </citation>
    <scope>NUCLEOTIDE SEQUENCE [LARGE SCALE GENOMIC DNA]</scope>
    <source>
        <strain evidence="2 3">DSM 28238</strain>
    </source>
</reference>
<comment type="caution">
    <text evidence="2">The sequence shown here is derived from an EMBL/GenBank/DDBJ whole genome shotgun (WGS) entry which is preliminary data.</text>
</comment>
<gene>
    <name evidence="2" type="ORF">FHX47_000681</name>
</gene>
<proteinExistence type="predicted"/>
<protein>
    <submittedName>
        <fullName evidence="2">Uncharacterized protein</fullName>
    </submittedName>
</protein>
<keyword evidence="1" id="KW-0812">Transmembrane</keyword>
<evidence type="ECO:0000256" key="1">
    <source>
        <dbReference type="SAM" id="Phobius"/>
    </source>
</evidence>
<keyword evidence="1" id="KW-1133">Transmembrane helix</keyword>
<keyword evidence="1" id="KW-0472">Membrane</keyword>
<feature type="transmembrane region" description="Helical" evidence="1">
    <location>
        <begin position="109"/>
        <end position="134"/>
    </location>
</feature>
<dbReference type="Proteomes" id="UP000547528">
    <property type="component" value="Unassembled WGS sequence"/>
</dbReference>
<evidence type="ECO:0000313" key="3">
    <source>
        <dbReference type="Proteomes" id="UP000547528"/>
    </source>
</evidence>
<evidence type="ECO:0000313" key="2">
    <source>
        <dbReference type="EMBL" id="MBB3667088.1"/>
    </source>
</evidence>
<dbReference type="AlphaFoldDB" id="A0A7W5Y0C1"/>
<keyword evidence="3" id="KW-1185">Reference proteome</keyword>
<dbReference type="EMBL" id="JACIBT010000001">
    <property type="protein sequence ID" value="MBB3667088.1"/>
    <property type="molecule type" value="Genomic_DNA"/>
</dbReference>
<organism evidence="2 3">
    <name type="scientific">Garicola koreensis</name>
    <dbReference type="NCBI Taxonomy" id="1262554"/>
    <lineage>
        <taxon>Bacteria</taxon>
        <taxon>Bacillati</taxon>
        <taxon>Actinomycetota</taxon>
        <taxon>Actinomycetes</taxon>
        <taxon>Micrococcales</taxon>
        <taxon>Micrococcaceae</taxon>
        <taxon>Garicola</taxon>
    </lineage>
</organism>
<sequence>MAPRIRGTDQLRTLLHLAWQGLRMWTPRQIGAAVISAAAVALVIGVATVLIPNPVFARDIEPVWWNYPIWILTAALTGMLIATYVRAHRAAPAAPADSDESSQRRSSRFGLAGTVLAWFAVGCPVCNKIALLALGYSGAITWFTPVQPYLAGAAVIFCALALVIRLKGQVLCAAPAQSSPAAAERVGA</sequence>
<name>A0A7W5Y0C1_9MICC</name>
<feature type="transmembrane region" description="Helical" evidence="1">
    <location>
        <begin position="30"/>
        <end position="51"/>
    </location>
</feature>
<accession>A0A7W5Y0C1</accession>
<dbReference type="RefSeq" id="WP_183357454.1">
    <property type="nucleotide sequence ID" value="NZ_BAABKR010000001.1"/>
</dbReference>